<evidence type="ECO:0000256" key="4">
    <source>
        <dbReference type="ARBA" id="ARBA00022448"/>
    </source>
</evidence>
<dbReference type="PANTHER" id="PTHR15929">
    <property type="entry name" value="STORE-OPERATED CALCIUM ENTRY-ASSOCIATED REGULATORY FACTOR"/>
    <property type="match status" value="1"/>
</dbReference>
<gene>
    <name evidence="19" type="ORF">BYL167_LOCUS53686</name>
    <name evidence="16" type="ORF">CJN711_LOCUS26567</name>
    <name evidence="17" type="ORF">KQP761_LOCUS26110</name>
    <name evidence="18" type="ORF">MBJ925_LOCUS2946</name>
</gene>
<organism evidence="16 20">
    <name type="scientific">Rotaria magnacalcarata</name>
    <dbReference type="NCBI Taxonomy" id="392030"/>
    <lineage>
        <taxon>Eukaryota</taxon>
        <taxon>Metazoa</taxon>
        <taxon>Spiralia</taxon>
        <taxon>Gnathifera</taxon>
        <taxon>Rotifera</taxon>
        <taxon>Eurotatoria</taxon>
        <taxon>Bdelloidea</taxon>
        <taxon>Philodinida</taxon>
        <taxon>Philodinidae</taxon>
        <taxon>Rotaria</taxon>
    </lineage>
</organism>
<dbReference type="EMBL" id="CAJNOW010014175">
    <property type="protein sequence ID" value="CAF1630451.1"/>
    <property type="molecule type" value="Genomic_DNA"/>
</dbReference>
<evidence type="ECO:0000313" key="19">
    <source>
        <dbReference type="EMBL" id="CAF4941868.1"/>
    </source>
</evidence>
<accession>A0A815S7X8</accession>
<dbReference type="GO" id="GO:2001256">
    <property type="term" value="P:regulation of store-operated calcium entry"/>
    <property type="evidence" value="ECO:0007669"/>
    <property type="project" value="InterPro"/>
</dbReference>
<dbReference type="OrthoDB" id="20303at2759"/>
<evidence type="ECO:0000256" key="9">
    <source>
        <dbReference type="ARBA" id="ARBA00022837"/>
    </source>
</evidence>
<name>A0A815S7X8_9BILA</name>
<evidence type="ECO:0000313" key="16">
    <source>
        <dbReference type="EMBL" id="CAF1488318.1"/>
    </source>
</evidence>
<keyword evidence="9" id="KW-0106">Calcium</keyword>
<comment type="caution">
    <text evidence="16">The sequence shown here is derived from an EMBL/GenBank/DDBJ whole genome shotgun (WGS) entry which is preliminary data.</text>
</comment>
<dbReference type="PANTHER" id="PTHR15929:SF0">
    <property type="entry name" value="STORE-OPERATED CALCIUM ENTRY-ASSOCIATED REGULATORY FACTOR"/>
    <property type="match status" value="1"/>
</dbReference>
<dbReference type="EMBL" id="CAJNOV010012466">
    <property type="protein sequence ID" value="CAF1488318.1"/>
    <property type="molecule type" value="Genomic_DNA"/>
</dbReference>
<sequence>MKIFALLTIICYLSLHCVQGGNQQKSVLLESVQTLTLYKGQRTQARRVSAVPQLKCVGGSAKGAFEPDVVQCYNRGSNGVDIQWECTSEMPKKYKFGRLSVSCEGYEYPDDPYILAGSCGLEYNLELTDKSFSDPNQSNVQRSSNSRFWPFVFKVALIVMVFFAIKSCLAGNNRTDGTRPMSAGPDHRPSGGGGGGGWFSNFFPGGTGGFGNFFGGAPGAGNTRSGQPPPAGFRTDFTDYGNTGPDCTANRQQNTGGTGFLTGAALGALGGYVFGARNRRPDTQNIPRTTNTGWFGGGGGTTNNNTYGSSSPSSGSHTSTGFGGTTRR</sequence>
<dbReference type="Proteomes" id="UP000663824">
    <property type="component" value="Unassembled WGS sequence"/>
</dbReference>
<proteinExistence type="inferred from homology"/>
<evidence type="ECO:0000256" key="5">
    <source>
        <dbReference type="ARBA" id="ARBA00022568"/>
    </source>
</evidence>
<evidence type="ECO:0000256" key="1">
    <source>
        <dbReference type="ARBA" id="ARBA00004115"/>
    </source>
</evidence>
<evidence type="ECO:0000313" key="17">
    <source>
        <dbReference type="EMBL" id="CAF1630451.1"/>
    </source>
</evidence>
<evidence type="ECO:0000256" key="6">
    <source>
        <dbReference type="ARBA" id="ARBA00022692"/>
    </source>
</evidence>
<evidence type="ECO:0000256" key="12">
    <source>
        <dbReference type="ARBA" id="ARBA00023136"/>
    </source>
</evidence>
<feature type="region of interest" description="Disordered" evidence="14">
    <location>
        <begin position="174"/>
        <end position="198"/>
    </location>
</feature>
<evidence type="ECO:0000256" key="11">
    <source>
        <dbReference type="ARBA" id="ARBA00023065"/>
    </source>
</evidence>
<keyword evidence="6" id="KW-0812">Transmembrane</keyword>
<keyword evidence="7 15" id="KW-0732">Signal</keyword>
<evidence type="ECO:0000256" key="7">
    <source>
        <dbReference type="ARBA" id="ARBA00022729"/>
    </source>
</evidence>
<keyword evidence="8" id="KW-0256">Endoplasmic reticulum</keyword>
<reference evidence="16" key="1">
    <citation type="submission" date="2021-02" db="EMBL/GenBank/DDBJ databases">
        <authorList>
            <person name="Nowell W R."/>
        </authorList>
    </citation>
    <scope>NUCLEOTIDE SEQUENCE</scope>
</reference>
<feature type="chain" id="PRO_5035608154" description="Store-operated calcium entry-associated regulatory factor" evidence="15">
    <location>
        <begin position="21"/>
        <end position="328"/>
    </location>
</feature>
<evidence type="ECO:0000313" key="18">
    <source>
        <dbReference type="EMBL" id="CAF1923807.1"/>
    </source>
</evidence>
<comment type="subcellular location">
    <subcellularLocation>
        <location evidence="1">Endoplasmic reticulum membrane</location>
        <topology evidence="1">Single-pass type I membrane protein</topology>
    </subcellularLocation>
</comment>
<dbReference type="GO" id="GO:0005789">
    <property type="term" value="C:endoplasmic reticulum membrane"/>
    <property type="evidence" value="ECO:0007669"/>
    <property type="project" value="UniProtKB-SubCell"/>
</dbReference>
<dbReference type="Pfam" id="PF06682">
    <property type="entry name" value="SARAF"/>
    <property type="match status" value="1"/>
</dbReference>
<evidence type="ECO:0000313" key="20">
    <source>
        <dbReference type="Proteomes" id="UP000663855"/>
    </source>
</evidence>
<dbReference type="Proteomes" id="UP000663834">
    <property type="component" value="Unassembled WGS sequence"/>
</dbReference>
<comment type="similarity">
    <text evidence="2">Belongs to the SARAF family.</text>
</comment>
<dbReference type="Proteomes" id="UP000663855">
    <property type="component" value="Unassembled WGS sequence"/>
</dbReference>
<dbReference type="GO" id="GO:0006816">
    <property type="term" value="P:calcium ion transport"/>
    <property type="evidence" value="ECO:0007669"/>
    <property type="project" value="UniProtKB-KW"/>
</dbReference>
<evidence type="ECO:0000256" key="8">
    <source>
        <dbReference type="ARBA" id="ARBA00022824"/>
    </source>
</evidence>
<evidence type="ECO:0000256" key="15">
    <source>
        <dbReference type="SAM" id="SignalP"/>
    </source>
</evidence>
<protein>
    <recommendedName>
        <fullName evidence="3">Store-operated calcium entry-associated regulatory factor</fullName>
    </recommendedName>
    <alternativeName>
        <fullName evidence="13">Transmembrane protein 66</fullName>
    </alternativeName>
</protein>
<keyword evidence="4" id="KW-0813">Transport</keyword>
<evidence type="ECO:0000256" key="3">
    <source>
        <dbReference type="ARBA" id="ARBA00016584"/>
    </source>
</evidence>
<keyword evidence="11" id="KW-0406">Ion transport</keyword>
<feature type="compositionally biased region" description="Low complexity" evidence="14">
    <location>
        <begin position="302"/>
        <end position="320"/>
    </location>
</feature>
<evidence type="ECO:0000256" key="2">
    <source>
        <dbReference type="ARBA" id="ARBA00006833"/>
    </source>
</evidence>
<evidence type="ECO:0000256" key="14">
    <source>
        <dbReference type="SAM" id="MobiDB-lite"/>
    </source>
</evidence>
<keyword evidence="5" id="KW-0109">Calcium transport</keyword>
<feature type="region of interest" description="Disordered" evidence="14">
    <location>
        <begin position="216"/>
        <end position="255"/>
    </location>
</feature>
<dbReference type="AlphaFoldDB" id="A0A815S7X8"/>
<dbReference type="Proteomes" id="UP000681967">
    <property type="component" value="Unassembled WGS sequence"/>
</dbReference>
<evidence type="ECO:0000256" key="10">
    <source>
        <dbReference type="ARBA" id="ARBA00022989"/>
    </source>
</evidence>
<feature type="region of interest" description="Disordered" evidence="14">
    <location>
        <begin position="277"/>
        <end position="328"/>
    </location>
</feature>
<keyword evidence="10" id="KW-1133">Transmembrane helix</keyword>
<keyword evidence="12" id="KW-0472">Membrane</keyword>
<dbReference type="EMBL" id="CAJNRE010000184">
    <property type="protein sequence ID" value="CAF1923807.1"/>
    <property type="molecule type" value="Genomic_DNA"/>
</dbReference>
<evidence type="ECO:0000256" key="13">
    <source>
        <dbReference type="ARBA" id="ARBA00031116"/>
    </source>
</evidence>
<feature type="signal peptide" evidence="15">
    <location>
        <begin position="1"/>
        <end position="20"/>
    </location>
</feature>
<dbReference type="EMBL" id="CAJOBH010182117">
    <property type="protein sequence ID" value="CAF4941868.1"/>
    <property type="molecule type" value="Genomic_DNA"/>
</dbReference>
<dbReference type="InterPro" id="IPR009567">
    <property type="entry name" value="SARAF"/>
</dbReference>